<dbReference type="EMBL" id="FOBS01000011">
    <property type="protein sequence ID" value="SEM34916.1"/>
    <property type="molecule type" value="Genomic_DNA"/>
</dbReference>
<proteinExistence type="inferred from homology"/>
<dbReference type="GO" id="GO:0003951">
    <property type="term" value="F:NAD+ kinase activity"/>
    <property type="evidence" value="ECO:0007669"/>
    <property type="project" value="UniProtKB-UniRule"/>
</dbReference>
<evidence type="ECO:0000256" key="1">
    <source>
        <dbReference type="ARBA" id="ARBA00022679"/>
    </source>
</evidence>
<dbReference type="FunFam" id="2.60.200.30:FF:000009">
    <property type="entry name" value="Poly(P)/ATP NAD kinase"/>
    <property type="match status" value="1"/>
</dbReference>
<dbReference type="RefSeq" id="WP_093883395.1">
    <property type="nucleotide sequence ID" value="NZ_FOBS01000011.1"/>
</dbReference>
<feature type="binding site" evidence="8">
    <location>
        <position position="78"/>
    </location>
    <ligand>
        <name>NAD(+)</name>
        <dbReference type="ChEBI" id="CHEBI:57540"/>
    </ligand>
</feature>
<dbReference type="Gene3D" id="2.60.200.30">
    <property type="entry name" value="Probable inorganic polyphosphate/atp-NAD kinase, domain 2"/>
    <property type="match status" value="1"/>
</dbReference>
<dbReference type="PANTHER" id="PTHR20275:SF0">
    <property type="entry name" value="NAD KINASE"/>
    <property type="match status" value="1"/>
</dbReference>
<dbReference type="InterPro" id="IPR017437">
    <property type="entry name" value="ATP-NAD_kinase_PpnK-typ_C"/>
</dbReference>
<evidence type="ECO:0000313" key="9">
    <source>
        <dbReference type="EMBL" id="SEM34916.1"/>
    </source>
</evidence>
<dbReference type="Gene3D" id="3.40.50.10330">
    <property type="entry name" value="Probable inorganic polyphosphate/atp-NAD kinase, domain 1"/>
    <property type="match status" value="1"/>
</dbReference>
<keyword evidence="10" id="KW-1185">Reference proteome</keyword>
<sequence>MPGGKRIQKVGIIANIRKDIALECSSGLKKWLQEQGTEVFLDAEIAAALGEKCGLERQTLAARADLLVVLGGDGAMLRASRSVRKFNIPIVGINLGTFGYLTEVNLNEMYPSLERILRGDYSTEERMMLDMEVVRDGQTSCEYTVLNDVVISRGSLTRIIDMETAVDGSYLTTFRADGLIISTPTGSTAYSLSAGGPIVFPSQNVIIVNPICPHTLTNRPIILPSSITINVKVWSEEEGVNVDLDGQESITLKSGDTLIVRKSRYVTTLVSSSNRDYLEILRSKLGWGRLPAINR</sequence>
<dbReference type="HAMAP" id="MF_00361">
    <property type="entry name" value="NAD_kinase"/>
    <property type="match status" value="1"/>
</dbReference>
<dbReference type="GO" id="GO:0006741">
    <property type="term" value="P:NADP+ biosynthetic process"/>
    <property type="evidence" value="ECO:0007669"/>
    <property type="project" value="UniProtKB-UniRule"/>
</dbReference>
<feature type="binding site" evidence="8">
    <location>
        <position position="158"/>
    </location>
    <ligand>
        <name>NAD(+)</name>
        <dbReference type="ChEBI" id="CHEBI:57540"/>
    </ligand>
</feature>
<organism evidence="9 10">
    <name type="scientific">Syntrophus gentianae</name>
    <dbReference type="NCBI Taxonomy" id="43775"/>
    <lineage>
        <taxon>Bacteria</taxon>
        <taxon>Pseudomonadati</taxon>
        <taxon>Thermodesulfobacteriota</taxon>
        <taxon>Syntrophia</taxon>
        <taxon>Syntrophales</taxon>
        <taxon>Syntrophaceae</taxon>
        <taxon>Syntrophus</taxon>
    </lineage>
</organism>
<keyword evidence="5 8" id="KW-0521">NADP</keyword>
<dbReference type="PANTHER" id="PTHR20275">
    <property type="entry name" value="NAD KINASE"/>
    <property type="match status" value="1"/>
</dbReference>
<dbReference type="OrthoDB" id="9774737at2"/>
<dbReference type="AlphaFoldDB" id="A0A1H7XMC2"/>
<dbReference type="Pfam" id="PF01513">
    <property type="entry name" value="NAD_kinase"/>
    <property type="match status" value="1"/>
</dbReference>
<feature type="binding site" evidence="8">
    <location>
        <begin position="73"/>
        <end position="74"/>
    </location>
    <ligand>
        <name>NAD(+)</name>
        <dbReference type="ChEBI" id="CHEBI:57540"/>
    </ligand>
</feature>
<feature type="active site" description="Proton acceptor" evidence="8">
    <location>
        <position position="73"/>
    </location>
</feature>
<keyword evidence="4 8" id="KW-0067">ATP-binding</keyword>
<dbReference type="Pfam" id="PF20143">
    <property type="entry name" value="NAD_kinase_C"/>
    <property type="match status" value="1"/>
</dbReference>
<dbReference type="GO" id="GO:0051287">
    <property type="term" value="F:NAD binding"/>
    <property type="evidence" value="ECO:0007669"/>
    <property type="project" value="UniProtKB-ARBA"/>
</dbReference>
<dbReference type="STRING" id="43775.SAMN04489760_11153"/>
<name>A0A1H7XMC2_9BACT</name>
<feature type="binding site" evidence="8">
    <location>
        <position position="247"/>
    </location>
    <ligand>
        <name>NAD(+)</name>
        <dbReference type="ChEBI" id="CHEBI:57540"/>
    </ligand>
</feature>
<evidence type="ECO:0000256" key="6">
    <source>
        <dbReference type="ARBA" id="ARBA00023027"/>
    </source>
</evidence>
<dbReference type="SUPFAM" id="SSF111331">
    <property type="entry name" value="NAD kinase/diacylglycerol kinase-like"/>
    <property type="match status" value="1"/>
</dbReference>
<feature type="binding site" evidence="8">
    <location>
        <position position="175"/>
    </location>
    <ligand>
        <name>NAD(+)</name>
        <dbReference type="ChEBI" id="CHEBI:57540"/>
    </ligand>
</feature>
<comment type="function">
    <text evidence="8">Involved in the regulation of the intracellular balance of NAD and NADP, and is a key enzyme in the biosynthesis of NADP. Catalyzes specifically the phosphorylation on 2'-hydroxyl of the adenosine moiety of NAD to yield NADP.</text>
</comment>
<feature type="binding site" evidence="8">
    <location>
        <begin position="147"/>
        <end position="148"/>
    </location>
    <ligand>
        <name>NAD(+)</name>
        <dbReference type="ChEBI" id="CHEBI:57540"/>
    </ligand>
</feature>
<dbReference type="Proteomes" id="UP000198744">
    <property type="component" value="Unassembled WGS sequence"/>
</dbReference>
<comment type="cofactor">
    <cofactor evidence="8">
        <name>a divalent metal cation</name>
        <dbReference type="ChEBI" id="CHEBI:60240"/>
    </cofactor>
</comment>
<keyword evidence="1 8" id="KW-0808">Transferase</keyword>
<dbReference type="GO" id="GO:0005737">
    <property type="term" value="C:cytoplasm"/>
    <property type="evidence" value="ECO:0007669"/>
    <property type="project" value="UniProtKB-SubCell"/>
</dbReference>
<gene>
    <name evidence="8" type="primary">nadK</name>
    <name evidence="9" type="ORF">SAMN04489760_11153</name>
</gene>
<keyword evidence="2 8" id="KW-0547">Nucleotide-binding</keyword>
<comment type="caution">
    <text evidence="8">Lacks conserved residue(s) required for the propagation of feature annotation.</text>
</comment>
<comment type="subcellular location">
    <subcellularLocation>
        <location evidence="8">Cytoplasm</location>
    </subcellularLocation>
</comment>
<dbReference type="InterPro" id="IPR017438">
    <property type="entry name" value="ATP-NAD_kinase_N"/>
</dbReference>
<accession>A0A1H7XMC2</accession>
<evidence type="ECO:0000256" key="7">
    <source>
        <dbReference type="ARBA" id="ARBA00047925"/>
    </source>
</evidence>
<evidence type="ECO:0000256" key="5">
    <source>
        <dbReference type="ARBA" id="ARBA00022857"/>
    </source>
</evidence>
<reference evidence="9 10" key="1">
    <citation type="submission" date="2016-10" db="EMBL/GenBank/DDBJ databases">
        <authorList>
            <person name="de Groot N.N."/>
        </authorList>
    </citation>
    <scope>NUCLEOTIDE SEQUENCE [LARGE SCALE GENOMIC DNA]</scope>
    <source>
        <strain evidence="9 10">DSM 8423</strain>
    </source>
</reference>
<dbReference type="EC" id="2.7.1.23" evidence="8"/>
<evidence type="ECO:0000256" key="4">
    <source>
        <dbReference type="ARBA" id="ARBA00022840"/>
    </source>
</evidence>
<protein>
    <recommendedName>
        <fullName evidence="8">NAD kinase</fullName>
        <ecNumber evidence="8">2.7.1.23</ecNumber>
    </recommendedName>
    <alternativeName>
        <fullName evidence="8">ATP-dependent NAD kinase</fullName>
    </alternativeName>
</protein>
<dbReference type="InterPro" id="IPR016064">
    <property type="entry name" value="NAD/diacylglycerol_kinase_sf"/>
</dbReference>
<keyword evidence="6 8" id="KW-0520">NAD</keyword>
<feature type="binding site" evidence="8">
    <location>
        <begin position="188"/>
        <end position="193"/>
    </location>
    <ligand>
        <name>NAD(+)</name>
        <dbReference type="ChEBI" id="CHEBI:57540"/>
    </ligand>
</feature>
<dbReference type="GO" id="GO:0005524">
    <property type="term" value="F:ATP binding"/>
    <property type="evidence" value="ECO:0007669"/>
    <property type="project" value="UniProtKB-KW"/>
</dbReference>
<evidence type="ECO:0000256" key="3">
    <source>
        <dbReference type="ARBA" id="ARBA00022777"/>
    </source>
</evidence>
<evidence type="ECO:0000313" key="10">
    <source>
        <dbReference type="Proteomes" id="UP000198744"/>
    </source>
</evidence>
<evidence type="ECO:0000256" key="2">
    <source>
        <dbReference type="ARBA" id="ARBA00022741"/>
    </source>
</evidence>
<dbReference type="InterPro" id="IPR002504">
    <property type="entry name" value="NADK"/>
</dbReference>
<dbReference type="GO" id="GO:0046872">
    <property type="term" value="F:metal ion binding"/>
    <property type="evidence" value="ECO:0007669"/>
    <property type="project" value="UniProtKB-UniRule"/>
</dbReference>
<comment type="similarity">
    <text evidence="8">Belongs to the NAD kinase family.</text>
</comment>
<evidence type="ECO:0000256" key="8">
    <source>
        <dbReference type="HAMAP-Rule" id="MF_00361"/>
    </source>
</evidence>
<feature type="binding site" evidence="8">
    <location>
        <position position="177"/>
    </location>
    <ligand>
        <name>NAD(+)</name>
        <dbReference type="ChEBI" id="CHEBI:57540"/>
    </ligand>
</feature>
<comment type="catalytic activity">
    <reaction evidence="7 8">
        <text>NAD(+) + ATP = ADP + NADP(+) + H(+)</text>
        <dbReference type="Rhea" id="RHEA:18629"/>
        <dbReference type="ChEBI" id="CHEBI:15378"/>
        <dbReference type="ChEBI" id="CHEBI:30616"/>
        <dbReference type="ChEBI" id="CHEBI:57540"/>
        <dbReference type="ChEBI" id="CHEBI:58349"/>
        <dbReference type="ChEBI" id="CHEBI:456216"/>
        <dbReference type="EC" id="2.7.1.23"/>
    </reaction>
</comment>
<keyword evidence="8" id="KW-0963">Cytoplasm</keyword>
<dbReference type="GO" id="GO:0019674">
    <property type="term" value="P:NAD+ metabolic process"/>
    <property type="evidence" value="ECO:0007669"/>
    <property type="project" value="InterPro"/>
</dbReference>
<keyword evidence="3 8" id="KW-0418">Kinase</keyword>